<dbReference type="Proteomes" id="UP000828941">
    <property type="component" value="Chromosome 12"/>
</dbReference>
<protein>
    <submittedName>
        <fullName evidence="1">Uncharacterized protein</fullName>
    </submittedName>
</protein>
<comment type="caution">
    <text evidence="1">The sequence shown here is derived from an EMBL/GenBank/DDBJ whole genome shotgun (WGS) entry which is preliminary data.</text>
</comment>
<keyword evidence="2" id="KW-1185">Reference proteome</keyword>
<organism evidence="1 2">
    <name type="scientific">Bauhinia variegata</name>
    <name type="common">Purple orchid tree</name>
    <name type="synonym">Phanera variegata</name>
    <dbReference type="NCBI Taxonomy" id="167791"/>
    <lineage>
        <taxon>Eukaryota</taxon>
        <taxon>Viridiplantae</taxon>
        <taxon>Streptophyta</taxon>
        <taxon>Embryophyta</taxon>
        <taxon>Tracheophyta</taxon>
        <taxon>Spermatophyta</taxon>
        <taxon>Magnoliopsida</taxon>
        <taxon>eudicotyledons</taxon>
        <taxon>Gunneridae</taxon>
        <taxon>Pentapetalae</taxon>
        <taxon>rosids</taxon>
        <taxon>fabids</taxon>
        <taxon>Fabales</taxon>
        <taxon>Fabaceae</taxon>
        <taxon>Cercidoideae</taxon>
        <taxon>Cercideae</taxon>
        <taxon>Bauhiniinae</taxon>
        <taxon>Bauhinia</taxon>
    </lineage>
</organism>
<proteinExistence type="predicted"/>
<sequence>MPTPVIVARQCLTSEAAHTLDEAVAVARRRGHAQTTSLHAVSALLSLPSSMLRDACARARNSAYSPRLQFKALDLCLSVSLDRVPSTQLTDDPPVSNSLMAAIKRSQANQRRQPDNFHLYHQISQQPTSVSCIKVELQHLILSILDDPVVSRVFGEAGFRSSEIKLAILRPLPQLLRYSRSRGPPVFLCNLSDNPDSVRRSFSFPFAGSSSLWDGDENFRRIGDVLTRSRGRNPLLLGTCAYDALRSFTEAVDKRKDGVLPVELAGLHVMCIGKDVSKFITDNSDNNNMDSRFKEIAQLVEQCIGPGLVVNFGDLKPFVNENNGPGEAVSYVVTQLTKLLELNYGKLWLMGAAASYESYLKFVGRFPSIEKEWDLQLLPITSIRPSMAESYQRPRSSLMESFVPFGGFFSTPSDLRAPLNGSYYSVSHCHQSDESCEPEALAASKERFTASAADRYNSNTPPSWLQIDELGTAKGLSMKTKGDGTVVDTSSAVVGFNLRGDKKVGDENGGKTRDASPSGNMNLNSTIPGGVQVQMSCTSQSSIPFPAVPKAKVSKLSALFQKVEDGESGMSNSSVCDGSQMSPASVTSVTTDLGLGISPSPGKPRDQHRKEIPKASTKLDLMFKHQSQASSCSSSECGEINLRDPKMLLKALAKKVSWQDEAISVIIRTLTCFQRGKEHGANKRGDIWMNFVGPDRHGKRKIAVSLAETLYGSQENFIFVDLSCEEIKGCDVKFRGKTTRDFLVGELCKKPLSLVFLENADKADMLTQNSLSQAIKTGKIADSNGREVSVNNAIFITSFSLQHNTREPSKFSEETILRTKGWSIKIQVEDTIGGFRSQNLSLVNSSTEVIPNKRKLTGAAEFHEQHKSSDTAKRPHRTSSNWLLDLNLPAEDNEVQHLDDRNSEDVSTTENQNPWLQNLYNQVDETVVFKPYNFDALAERVLKVITRSFHNILGSEHVLSIESQIMQQFLAAGYVSDRDTEVEDWVDQVLSTGFAEVQRRYNLTAHSIVKLATHHEQSPGVYLPPKIIVV</sequence>
<name>A0ACB9LAM7_BAUVA</name>
<accession>A0ACB9LAM7</accession>
<evidence type="ECO:0000313" key="2">
    <source>
        <dbReference type="Proteomes" id="UP000828941"/>
    </source>
</evidence>
<reference evidence="1 2" key="1">
    <citation type="journal article" date="2022" name="DNA Res.">
        <title>Chromosomal-level genome assembly of the orchid tree Bauhinia variegata (Leguminosae; Cercidoideae) supports the allotetraploid origin hypothesis of Bauhinia.</title>
        <authorList>
            <person name="Zhong Y."/>
            <person name="Chen Y."/>
            <person name="Zheng D."/>
            <person name="Pang J."/>
            <person name="Liu Y."/>
            <person name="Luo S."/>
            <person name="Meng S."/>
            <person name="Qian L."/>
            <person name="Wei D."/>
            <person name="Dai S."/>
            <person name="Zhou R."/>
        </authorList>
    </citation>
    <scope>NUCLEOTIDE SEQUENCE [LARGE SCALE GENOMIC DNA]</scope>
    <source>
        <strain evidence="1">BV-YZ2020</strain>
    </source>
</reference>
<dbReference type="EMBL" id="CM039437">
    <property type="protein sequence ID" value="KAI4306835.1"/>
    <property type="molecule type" value="Genomic_DNA"/>
</dbReference>
<evidence type="ECO:0000313" key="1">
    <source>
        <dbReference type="EMBL" id="KAI4306835.1"/>
    </source>
</evidence>
<gene>
    <name evidence="1" type="ORF">L6164_030080</name>
</gene>